<organism evidence="1 2">
    <name type="scientific">Paenibacillus mucilaginosus (strain KNP414)</name>
    <dbReference type="NCBI Taxonomy" id="1036673"/>
    <lineage>
        <taxon>Bacteria</taxon>
        <taxon>Bacillati</taxon>
        <taxon>Bacillota</taxon>
        <taxon>Bacilli</taxon>
        <taxon>Bacillales</taxon>
        <taxon>Paenibacillaceae</taxon>
        <taxon>Paenibacillus</taxon>
    </lineage>
</organism>
<evidence type="ECO:0000313" key="1">
    <source>
        <dbReference type="EMBL" id="AEI42094.1"/>
    </source>
</evidence>
<gene>
    <name evidence="1" type="ordered locus">KNP414_03550</name>
</gene>
<dbReference type="HOGENOM" id="CLU_3293478_0_0_9"/>
<dbReference type="AlphaFoldDB" id="F8FBC7"/>
<dbReference type="EMBL" id="CP002869">
    <property type="protein sequence ID" value="AEI42094.1"/>
    <property type="molecule type" value="Genomic_DNA"/>
</dbReference>
<evidence type="ECO:0000313" key="2">
    <source>
        <dbReference type="Proteomes" id="UP000006620"/>
    </source>
</evidence>
<reference evidence="1 2" key="2">
    <citation type="journal article" date="2013" name="Genome Announc.">
        <title>Genome Sequence of Growth-Improving Paenibacillus mucilaginosus Strain KNP414.</title>
        <authorList>
            <person name="Lu J.J."/>
            <person name="Wang J.F."/>
            <person name="Hu X.F."/>
        </authorList>
    </citation>
    <scope>NUCLEOTIDE SEQUENCE [LARGE SCALE GENOMIC DNA]</scope>
    <source>
        <strain evidence="1 2">KNP414</strain>
    </source>
</reference>
<sequence length="40" mass="4191">MVAVQANAACPSSSLSIYKTGSRFNTARKILNYKSGGKLG</sequence>
<protein>
    <submittedName>
        <fullName evidence="1">Uncharacterized protein</fullName>
    </submittedName>
</protein>
<accession>F8FBC7</accession>
<reference evidence="2" key="1">
    <citation type="submission" date="2011-06" db="EMBL/GenBank/DDBJ databases">
        <title>Complete genome sequence of Paenibacillus mucilaginosus KNP414.</title>
        <authorList>
            <person name="Wang J."/>
            <person name="Hu S."/>
            <person name="Hu X."/>
            <person name="Zhang B."/>
            <person name="Dong D."/>
            <person name="Zhang S."/>
            <person name="Zhao K."/>
            <person name="Wu D."/>
        </authorList>
    </citation>
    <scope>NUCLEOTIDE SEQUENCE [LARGE SCALE GENOMIC DNA]</scope>
    <source>
        <strain evidence="2">KNP414</strain>
    </source>
</reference>
<name>F8FBC7_PAEMK</name>
<proteinExistence type="predicted"/>
<dbReference type="KEGG" id="pms:KNP414_03550"/>
<dbReference type="PATRIC" id="fig|1036673.3.peg.3256"/>
<dbReference type="Proteomes" id="UP000006620">
    <property type="component" value="Chromosome"/>
</dbReference>